<dbReference type="EMBL" id="PNHQ01000014">
    <property type="protein sequence ID" value="PMC79513.1"/>
    <property type="molecule type" value="Genomic_DNA"/>
</dbReference>
<dbReference type="RefSeq" id="WP_070467388.1">
    <property type="nucleotide sequence ID" value="NZ_PNHQ01000014.1"/>
</dbReference>
<dbReference type="GO" id="GO:0006729">
    <property type="term" value="P:tetrahydrobiopterin biosynthetic process"/>
    <property type="evidence" value="ECO:0007669"/>
    <property type="project" value="TreeGrafter"/>
</dbReference>
<keyword evidence="9" id="KW-1185">Reference proteome</keyword>
<dbReference type="InterPro" id="IPR018234">
    <property type="entry name" value="GTP_CycHdrlase_I_CS"/>
</dbReference>
<proteinExistence type="inferred from homology"/>
<dbReference type="FunFam" id="1.10.286.10:FF:000001">
    <property type="entry name" value="GTP cyclohydrolase 1"/>
    <property type="match status" value="1"/>
</dbReference>
<keyword evidence="5 6" id="KW-0342">GTP-binding</keyword>
<comment type="similarity">
    <text evidence="6">Belongs to the GTP cyclohydrolase I family.</text>
</comment>
<dbReference type="InterPro" id="IPR043134">
    <property type="entry name" value="GTP-CH-I_N"/>
</dbReference>
<dbReference type="FunFam" id="3.30.1130.10:FF:000001">
    <property type="entry name" value="GTP cyclohydrolase 1"/>
    <property type="match status" value="1"/>
</dbReference>
<comment type="subunit">
    <text evidence="6">Homopolymer.</text>
</comment>
<keyword evidence="4 6" id="KW-0378">Hydrolase</keyword>
<dbReference type="InterPro" id="IPR020602">
    <property type="entry name" value="GTP_CycHdrlase_I_dom"/>
</dbReference>
<comment type="catalytic activity">
    <reaction evidence="1 6">
        <text>GTP + H2O = 7,8-dihydroneopterin 3'-triphosphate + formate + H(+)</text>
        <dbReference type="Rhea" id="RHEA:17473"/>
        <dbReference type="ChEBI" id="CHEBI:15377"/>
        <dbReference type="ChEBI" id="CHEBI:15378"/>
        <dbReference type="ChEBI" id="CHEBI:15740"/>
        <dbReference type="ChEBI" id="CHEBI:37565"/>
        <dbReference type="ChEBI" id="CHEBI:58462"/>
        <dbReference type="EC" id="3.5.4.16"/>
    </reaction>
</comment>
<feature type="domain" description="GTP cyclohydrolase I" evidence="7">
    <location>
        <begin position="6"/>
        <end position="182"/>
    </location>
</feature>
<dbReference type="Gene3D" id="1.10.286.10">
    <property type="match status" value="1"/>
</dbReference>
<dbReference type="InterPro" id="IPR001474">
    <property type="entry name" value="GTP_CycHdrlase_I"/>
</dbReference>
<keyword evidence="6" id="KW-0547">Nucleotide-binding</keyword>
<dbReference type="GO" id="GO:0005737">
    <property type="term" value="C:cytoplasm"/>
    <property type="evidence" value="ECO:0007669"/>
    <property type="project" value="TreeGrafter"/>
</dbReference>
<dbReference type="HAMAP" id="MF_00223">
    <property type="entry name" value="FolE"/>
    <property type="match status" value="1"/>
</dbReference>
<dbReference type="GO" id="GO:0005525">
    <property type="term" value="F:GTP binding"/>
    <property type="evidence" value="ECO:0007669"/>
    <property type="project" value="UniProtKB-KW"/>
</dbReference>
<dbReference type="UniPathway" id="UPA00848">
    <property type="reaction ID" value="UER00151"/>
</dbReference>
<evidence type="ECO:0000313" key="8">
    <source>
        <dbReference type="EMBL" id="PMC79513.1"/>
    </source>
</evidence>
<dbReference type="GO" id="GO:0003934">
    <property type="term" value="F:GTP cyclohydrolase I activity"/>
    <property type="evidence" value="ECO:0007669"/>
    <property type="project" value="UniProtKB-UniRule"/>
</dbReference>
<accession>A0A2N6UD43</accession>
<feature type="binding site" evidence="6">
    <location>
        <position position="147"/>
    </location>
    <ligand>
        <name>Zn(2+)</name>
        <dbReference type="ChEBI" id="CHEBI:29105"/>
    </ligand>
</feature>
<evidence type="ECO:0000313" key="9">
    <source>
        <dbReference type="Proteomes" id="UP000235701"/>
    </source>
</evidence>
<keyword evidence="6" id="KW-0862">Zinc</keyword>
<evidence type="ECO:0000256" key="2">
    <source>
        <dbReference type="ARBA" id="ARBA00005080"/>
    </source>
</evidence>
<dbReference type="InterPro" id="IPR043133">
    <property type="entry name" value="GTP-CH-I_C/QueF"/>
</dbReference>
<dbReference type="PROSITE" id="PS00860">
    <property type="entry name" value="GTP_CYCLOHYDROL_1_2"/>
    <property type="match status" value="1"/>
</dbReference>
<organism evidence="8 9">
    <name type="scientific">Aerococcus viridans</name>
    <dbReference type="NCBI Taxonomy" id="1377"/>
    <lineage>
        <taxon>Bacteria</taxon>
        <taxon>Bacillati</taxon>
        <taxon>Bacillota</taxon>
        <taxon>Bacilli</taxon>
        <taxon>Lactobacillales</taxon>
        <taxon>Aerococcaceae</taxon>
        <taxon>Aerococcus</taxon>
    </lineage>
</organism>
<dbReference type="EC" id="3.5.4.16" evidence="6"/>
<dbReference type="Gene3D" id="3.30.1130.10">
    <property type="match status" value="1"/>
</dbReference>
<evidence type="ECO:0000256" key="4">
    <source>
        <dbReference type="ARBA" id="ARBA00022801"/>
    </source>
</evidence>
<dbReference type="SUPFAM" id="SSF55620">
    <property type="entry name" value="Tetrahydrobiopterin biosynthesis enzymes-like"/>
    <property type="match status" value="1"/>
</dbReference>
<name>A0A2N6UD43_9LACT</name>
<dbReference type="PANTHER" id="PTHR11109:SF7">
    <property type="entry name" value="GTP CYCLOHYDROLASE 1"/>
    <property type="match status" value="1"/>
</dbReference>
<evidence type="ECO:0000256" key="1">
    <source>
        <dbReference type="ARBA" id="ARBA00001052"/>
    </source>
</evidence>
<dbReference type="GO" id="GO:0008270">
    <property type="term" value="F:zinc ion binding"/>
    <property type="evidence" value="ECO:0007669"/>
    <property type="project" value="UniProtKB-UniRule"/>
</dbReference>
<dbReference type="NCBIfam" id="NF006825">
    <property type="entry name" value="PRK09347.1-2"/>
    <property type="match status" value="1"/>
</dbReference>
<dbReference type="OrthoDB" id="9801207at2"/>
<dbReference type="PANTHER" id="PTHR11109">
    <property type="entry name" value="GTP CYCLOHYDROLASE I"/>
    <property type="match status" value="1"/>
</dbReference>
<evidence type="ECO:0000259" key="7">
    <source>
        <dbReference type="Pfam" id="PF01227"/>
    </source>
</evidence>
<sequence length="184" mass="20757">MDTKRIEKAVREILLAIGENPDREGLVETPERVARMYAEVFDGLTRDPKIHTEKTFSESASEFVLVKDIPFHSTCEHHLLPVIGQAHVAYIPKDGQVIGLSKLARIVEDFALRPQLQERLTNQVADVLANELGAEGVYVVLEAEHMCMTLRGIKKPGSKTVTYATRGVYNDRDRRQEALDMMQL</sequence>
<keyword evidence="6" id="KW-0479">Metal-binding</keyword>
<comment type="caution">
    <text evidence="8">The sequence shown here is derived from an EMBL/GenBank/DDBJ whole genome shotgun (WGS) entry which is preliminary data.</text>
</comment>
<evidence type="ECO:0000256" key="5">
    <source>
        <dbReference type="ARBA" id="ARBA00023134"/>
    </source>
</evidence>
<reference evidence="8 9" key="1">
    <citation type="submission" date="2017-09" db="EMBL/GenBank/DDBJ databases">
        <title>Bacterial strain isolated from the female urinary microbiota.</title>
        <authorList>
            <person name="Thomas-White K."/>
            <person name="Kumar N."/>
            <person name="Forster S."/>
            <person name="Putonti C."/>
            <person name="Lawley T."/>
            <person name="Wolfe A.J."/>
        </authorList>
    </citation>
    <scope>NUCLEOTIDE SEQUENCE [LARGE SCALE GENOMIC DNA]</scope>
    <source>
        <strain evidence="8 9">UMB0240</strain>
    </source>
</reference>
<gene>
    <name evidence="6 8" type="primary">folE</name>
    <name evidence="8" type="ORF">CJ191_06485</name>
</gene>
<protein>
    <recommendedName>
        <fullName evidence="6">GTP cyclohydrolase 1</fullName>
        <ecNumber evidence="6">3.5.4.16</ecNumber>
    </recommendedName>
    <alternativeName>
        <fullName evidence="6">GTP cyclohydrolase I</fullName>
        <shortName evidence="6">GTP-CH-I</shortName>
    </alternativeName>
</protein>
<dbReference type="Pfam" id="PF01227">
    <property type="entry name" value="GTP_cyclohydroI"/>
    <property type="match status" value="1"/>
</dbReference>
<evidence type="ECO:0000256" key="6">
    <source>
        <dbReference type="HAMAP-Rule" id="MF_00223"/>
    </source>
</evidence>
<dbReference type="GO" id="GO:0006730">
    <property type="term" value="P:one-carbon metabolic process"/>
    <property type="evidence" value="ECO:0007669"/>
    <property type="project" value="UniProtKB-UniRule"/>
</dbReference>
<feature type="binding site" evidence="6">
    <location>
        <position position="75"/>
    </location>
    <ligand>
        <name>Zn(2+)</name>
        <dbReference type="ChEBI" id="CHEBI:29105"/>
    </ligand>
</feature>
<feature type="binding site" evidence="6">
    <location>
        <position position="78"/>
    </location>
    <ligand>
        <name>Zn(2+)</name>
        <dbReference type="ChEBI" id="CHEBI:29105"/>
    </ligand>
</feature>
<comment type="pathway">
    <text evidence="2 6">Cofactor biosynthesis; 7,8-dihydroneopterin triphosphate biosynthesis; 7,8-dihydroneopterin triphosphate from GTP: step 1/1.</text>
</comment>
<dbReference type="GO" id="GO:0046654">
    <property type="term" value="P:tetrahydrofolate biosynthetic process"/>
    <property type="evidence" value="ECO:0007669"/>
    <property type="project" value="UniProtKB-UniRule"/>
</dbReference>
<dbReference type="NCBIfam" id="TIGR00063">
    <property type="entry name" value="folE"/>
    <property type="match status" value="1"/>
</dbReference>
<dbReference type="NCBIfam" id="NF006826">
    <property type="entry name" value="PRK09347.1-3"/>
    <property type="match status" value="1"/>
</dbReference>
<dbReference type="PROSITE" id="PS00859">
    <property type="entry name" value="GTP_CYCLOHYDROL_1_1"/>
    <property type="match status" value="1"/>
</dbReference>
<dbReference type="Proteomes" id="UP000235701">
    <property type="component" value="Unassembled WGS sequence"/>
</dbReference>
<evidence type="ECO:0000256" key="3">
    <source>
        <dbReference type="ARBA" id="ARBA00022563"/>
    </source>
</evidence>
<dbReference type="AlphaFoldDB" id="A0A2N6UD43"/>
<keyword evidence="3 6" id="KW-0554">One-carbon metabolism</keyword>